<reference evidence="1 2" key="1">
    <citation type="submission" date="2021-07" db="EMBL/GenBank/DDBJ databases">
        <authorList>
            <person name="Palmer J.M."/>
        </authorList>
    </citation>
    <scope>NUCLEOTIDE SEQUENCE [LARGE SCALE GENOMIC DNA]</scope>
    <source>
        <strain evidence="1 2">AT_MEX2019</strain>
        <tissue evidence="1">Muscle</tissue>
    </source>
</reference>
<keyword evidence="2" id="KW-1185">Reference proteome</keyword>
<dbReference type="Proteomes" id="UP001345963">
    <property type="component" value="Unassembled WGS sequence"/>
</dbReference>
<comment type="caution">
    <text evidence="1">The sequence shown here is derived from an EMBL/GenBank/DDBJ whole genome shotgun (WGS) entry which is preliminary data.</text>
</comment>
<name>A0ABU7AXF8_9TELE</name>
<protein>
    <submittedName>
        <fullName evidence="1">Uncharacterized protein</fullName>
    </submittedName>
</protein>
<organism evidence="1 2">
    <name type="scientific">Ataeniobius toweri</name>
    <dbReference type="NCBI Taxonomy" id="208326"/>
    <lineage>
        <taxon>Eukaryota</taxon>
        <taxon>Metazoa</taxon>
        <taxon>Chordata</taxon>
        <taxon>Craniata</taxon>
        <taxon>Vertebrata</taxon>
        <taxon>Euteleostomi</taxon>
        <taxon>Actinopterygii</taxon>
        <taxon>Neopterygii</taxon>
        <taxon>Teleostei</taxon>
        <taxon>Neoteleostei</taxon>
        <taxon>Acanthomorphata</taxon>
        <taxon>Ovalentaria</taxon>
        <taxon>Atherinomorphae</taxon>
        <taxon>Cyprinodontiformes</taxon>
        <taxon>Goodeidae</taxon>
        <taxon>Ataeniobius</taxon>
    </lineage>
</organism>
<proteinExistence type="predicted"/>
<gene>
    <name evidence="1" type="ORF">ATANTOWER_006534</name>
</gene>
<accession>A0ABU7AXF8</accession>
<evidence type="ECO:0000313" key="1">
    <source>
        <dbReference type="EMBL" id="MED6242570.1"/>
    </source>
</evidence>
<sequence>MLPEHSLLLKKGKKNTHVTPSSVWLHTVSQIEVLLNKTSSLQILIQHICPHLALKDVNIGWGANSPLPRTPLHAHKFLLSLHSNHPNATLRQDDNSVNSS</sequence>
<dbReference type="EMBL" id="JAHUTI010031240">
    <property type="protein sequence ID" value="MED6242570.1"/>
    <property type="molecule type" value="Genomic_DNA"/>
</dbReference>
<evidence type="ECO:0000313" key="2">
    <source>
        <dbReference type="Proteomes" id="UP001345963"/>
    </source>
</evidence>